<keyword evidence="4" id="KW-0413">Isomerase</keyword>
<evidence type="ECO:0000259" key="3">
    <source>
        <dbReference type="PROSITE" id="PS50072"/>
    </source>
</evidence>
<comment type="caution">
    <text evidence="4">The sequence shown here is derived from an EMBL/GenBank/DDBJ whole genome shotgun (WGS) entry which is preliminary data.</text>
</comment>
<dbReference type="PRINTS" id="PR00153">
    <property type="entry name" value="CSAPPISMRASE"/>
</dbReference>
<evidence type="ECO:0000256" key="1">
    <source>
        <dbReference type="ARBA" id="ARBA00007365"/>
    </source>
</evidence>
<feature type="compositionally biased region" description="Basic and acidic residues" evidence="2">
    <location>
        <begin position="225"/>
        <end position="236"/>
    </location>
</feature>
<evidence type="ECO:0000256" key="2">
    <source>
        <dbReference type="SAM" id="MobiDB-lite"/>
    </source>
</evidence>
<proteinExistence type="inferred from homology"/>
<dbReference type="GO" id="GO:0006457">
    <property type="term" value="P:protein folding"/>
    <property type="evidence" value="ECO:0000318"/>
    <property type="project" value="GO_Central"/>
</dbReference>
<name>A0A9K3JYF2_HELAN</name>
<dbReference type="AlphaFoldDB" id="A0A9K3JYF2"/>
<organism evidence="4 5">
    <name type="scientific">Helianthus annuus</name>
    <name type="common">Common sunflower</name>
    <dbReference type="NCBI Taxonomy" id="4232"/>
    <lineage>
        <taxon>Eukaryota</taxon>
        <taxon>Viridiplantae</taxon>
        <taxon>Streptophyta</taxon>
        <taxon>Embryophyta</taxon>
        <taxon>Tracheophyta</taxon>
        <taxon>Spermatophyta</taxon>
        <taxon>Magnoliopsida</taxon>
        <taxon>eudicotyledons</taxon>
        <taxon>Gunneridae</taxon>
        <taxon>Pentapetalae</taxon>
        <taxon>asterids</taxon>
        <taxon>campanulids</taxon>
        <taxon>Asterales</taxon>
        <taxon>Asteraceae</taxon>
        <taxon>Asteroideae</taxon>
        <taxon>Heliantheae alliance</taxon>
        <taxon>Heliantheae</taxon>
        <taxon>Helianthus</taxon>
    </lineage>
</organism>
<dbReference type="EMBL" id="MNCJ02000316">
    <property type="protein sequence ID" value="KAF5823649.1"/>
    <property type="molecule type" value="Genomic_DNA"/>
</dbReference>
<dbReference type="GO" id="GO:0016018">
    <property type="term" value="F:cyclosporin A binding"/>
    <property type="evidence" value="ECO:0000318"/>
    <property type="project" value="GO_Central"/>
</dbReference>
<dbReference type="InterPro" id="IPR029000">
    <property type="entry name" value="Cyclophilin-like_dom_sf"/>
</dbReference>
<keyword evidence="5" id="KW-1185">Reference proteome</keyword>
<reference evidence="4" key="1">
    <citation type="journal article" date="2017" name="Nature">
        <title>The sunflower genome provides insights into oil metabolism, flowering and Asterid evolution.</title>
        <authorList>
            <person name="Badouin H."/>
            <person name="Gouzy J."/>
            <person name="Grassa C.J."/>
            <person name="Murat F."/>
            <person name="Staton S.E."/>
            <person name="Cottret L."/>
            <person name="Lelandais-Briere C."/>
            <person name="Owens G.L."/>
            <person name="Carrere S."/>
            <person name="Mayjonade B."/>
            <person name="Legrand L."/>
            <person name="Gill N."/>
            <person name="Kane N.C."/>
            <person name="Bowers J.E."/>
            <person name="Hubner S."/>
            <person name="Bellec A."/>
            <person name="Berard A."/>
            <person name="Berges H."/>
            <person name="Blanchet N."/>
            <person name="Boniface M.C."/>
            <person name="Brunel D."/>
            <person name="Catrice O."/>
            <person name="Chaidir N."/>
            <person name="Claudel C."/>
            <person name="Donnadieu C."/>
            <person name="Faraut T."/>
            <person name="Fievet G."/>
            <person name="Helmstetter N."/>
            <person name="King M."/>
            <person name="Knapp S.J."/>
            <person name="Lai Z."/>
            <person name="Le Paslier M.C."/>
            <person name="Lippi Y."/>
            <person name="Lorenzon L."/>
            <person name="Mandel J.R."/>
            <person name="Marage G."/>
            <person name="Marchand G."/>
            <person name="Marquand E."/>
            <person name="Bret-Mestries E."/>
            <person name="Morien E."/>
            <person name="Nambeesan S."/>
            <person name="Nguyen T."/>
            <person name="Pegot-Espagnet P."/>
            <person name="Pouilly N."/>
            <person name="Raftis F."/>
            <person name="Sallet E."/>
            <person name="Schiex T."/>
            <person name="Thomas J."/>
            <person name="Vandecasteele C."/>
            <person name="Vares D."/>
            <person name="Vear F."/>
            <person name="Vautrin S."/>
            <person name="Crespi M."/>
            <person name="Mangin B."/>
            <person name="Burke J.M."/>
            <person name="Salse J."/>
            <person name="Munos S."/>
            <person name="Vincourt P."/>
            <person name="Rieseberg L.H."/>
            <person name="Langlade N.B."/>
        </authorList>
    </citation>
    <scope>NUCLEOTIDE SEQUENCE</scope>
    <source>
        <tissue evidence="4">Leaves</tissue>
    </source>
</reference>
<dbReference type="GO" id="GO:0003755">
    <property type="term" value="F:peptidyl-prolyl cis-trans isomerase activity"/>
    <property type="evidence" value="ECO:0000318"/>
    <property type="project" value="GO_Central"/>
</dbReference>
<accession>A0A9K3JYF2</accession>
<comment type="similarity">
    <text evidence="1">Belongs to the cyclophilin-type PPIase family.</text>
</comment>
<dbReference type="PROSITE" id="PS50072">
    <property type="entry name" value="CSA_PPIASE_2"/>
    <property type="match status" value="1"/>
</dbReference>
<feature type="region of interest" description="Disordered" evidence="2">
    <location>
        <begin position="380"/>
        <end position="434"/>
    </location>
</feature>
<dbReference type="Proteomes" id="UP000215914">
    <property type="component" value="Unassembled WGS sequence"/>
</dbReference>
<dbReference type="Gramene" id="mRNA:HanXRQr2_Chr01g0040601">
    <property type="protein sequence ID" value="mRNA:HanXRQr2_Chr01g0040601"/>
    <property type="gene ID" value="HanXRQr2_Chr01g0040601"/>
</dbReference>
<protein>
    <submittedName>
        <fullName evidence="4">Peptidylprolyl isomerase</fullName>
        <ecNumber evidence="4">5.2.1.8</ecNumber>
    </submittedName>
</protein>
<evidence type="ECO:0000313" key="5">
    <source>
        <dbReference type="Proteomes" id="UP000215914"/>
    </source>
</evidence>
<dbReference type="GO" id="GO:0005737">
    <property type="term" value="C:cytoplasm"/>
    <property type="evidence" value="ECO:0000318"/>
    <property type="project" value="GO_Central"/>
</dbReference>
<dbReference type="EC" id="5.2.1.8" evidence="4"/>
<sequence>MKKKPLVFMDLSIFKRPPDRLVIELFYDDVPKTAENFRALCTGDKGIGKDTQKLLHYKGTKFFYFSDCAALGGDFENNDGTGGESIYGGTFQAERSPWRCSGPGILMTLSQGAPDATGSQFVLCYRHSTDLEGDNTVFGRVIKGMDTVLRLEMMGRGTSVEIVDCGELSGDYVPESDSYKPSPLAAWRQKREEMATAFLHKFLSRKVVDREATSEKPSSNPDEMSESHESNAEKSELTNSSSYPHHRSDDTLKPRGARIVYVKRNSGSTISEDENVTKSDKVVETVLDTRREWDGSSILVVEDNIVTESDKEPCNVLKRALNINEKNAAAYYYLLPVVEEENDTVMGFEFDKELKFEILRSPHGVITSVLDTCESNAEKKVAADKELTNSSSNDTSKSRDVRIIDLVNQSKKRSGSPISSEEDENNTVTTESDKGFLHDVIMPSLDTRESNAEKKVADDKKRKSLEVWPAIAGAVILGAAAYFRHQKSGVVYREQHRNR</sequence>
<feature type="region of interest" description="Disordered" evidence="2">
    <location>
        <begin position="209"/>
        <end position="257"/>
    </location>
</feature>
<dbReference type="Gene3D" id="2.40.100.10">
    <property type="entry name" value="Cyclophilin-like"/>
    <property type="match status" value="1"/>
</dbReference>
<reference evidence="4" key="2">
    <citation type="submission" date="2020-06" db="EMBL/GenBank/DDBJ databases">
        <title>Helianthus annuus Genome sequencing and assembly Release 2.</title>
        <authorList>
            <person name="Gouzy J."/>
            <person name="Langlade N."/>
            <person name="Munos S."/>
        </authorList>
    </citation>
    <scope>NUCLEOTIDE SEQUENCE</scope>
    <source>
        <tissue evidence="4">Leaves</tissue>
    </source>
</reference>
<dbReference type="Pfam" id="PF00160">
    <property type="entry name" value="Pro_isomerase"/>
    <property type="match status" value="1"/>
</dbReference>
<gene>
    <name evidence="4" type="ORF">HanXRQr2_Chr01g0040601</name>
</gene>
<dbReference type="PANTHER" id="PTHR11071">
    <property type="entry name" value="PEPTIDYL-PROLYL CIS-TRANS ISOMERASE"/>
    <property type="match status" value="1"/>
</dbReference>
<dbReference type="InterPro" id="IPR002130">
    <property type="entry name" value="Cyclophilin-type_PPIase_dom"/>
</dbReference>
<dbReference type="PANTHER" id="PTHR11071:SF561">
    <property type="entry name" value="PEPTIDYL-PROLYL CIS-TRANS ISOMERASE D-RELATED"/>
    <property type="match status" value="1"/>
</dbReference>
<evidence type="ECO:0000313" key="4">
    <source>
        <dbReference type="EMBL" id="KAF5823649.1"/>
    </source>
</evidence>
<dbReference type="SUPFAM" id="SSF50891">
    <property type="entry name" value="Cyclophilin-like"/>
    <property type="match status" value="1"/>
</dbReference>
<feature type="domain" description="PPIase cyclophilin-type" evidence="3">
    <location>
        <begin position="8"/>
        <end position="177"/>
    </location>
</feature>